<reference evidence="2 3" key="1">
    <citation type="submission" date="2020-02" db="EMBL/GenBank/DDBJ databases">
        <title>Sequencing the genomes of 1000 actinobacteria strains.</title>
        <authorList>
            <person name="Klenk H.-P."/>
        </authorList>
    </citation>
    <scope>NUCLEOTIDE SEQUENCE [LARGE SCALE GENOMIC DNA]</scope>
    <source>
        <strain evidence="2 3">DSM 27960</strain>
    </source>
</reference>
<evidence type="ECO:0000313" key="3">
    <source>
        <dbReference type="Proteomes" id="UP000541033"/>
    </source>
</evidence>
<name>A0A7X5R2H5_9MICO</name>
<evidence type="ECO:0000256" key="1">
    <source>
        <dbReference type="SAM" id="Phobius"/>
    </source>
</evidence>
<accession>A0A7X5R2H5</accession>
<keyword evidence="1" id="KW-0812">Transmembrane</keyword>
<dbReference type="Proteomes" id="UP000541033">
    <property type="component" value="Unassembled WGS sequence"/>
</dbReference>
<keyword evidence="3" id="KW-1185">Reference proteome</keyword>
<dbReference type="EMBL" id="JAAMOX010000002">
    <property type="protein sequence ID" value="NIH54483.1"/>
    <property type="molecule type" value="Genomic_DNA"/>
</dbReference>
<evidence type="ECO:0000313" key="2">
    <source>
        <dbReference type="EMBL" id="NIH54483.1"/>
    </source>
</evidence>
<dbReference type="AlphaFoldDB" id="A0A7X5R2H5"/>
<organism evidence="2 3">
    <name type="scientific">Lysinibacter cavernae</name>
    <dbReference type="NCBI Taxonomy" id="1640652"/>
    <lineage>
        <taxon>Bacteria</taxon>
        <taxon>Bacillati</taxon>
        <taxon>Actinomycetota</taxon>
        <taxon>Actinomycetes</taxon>
        <taxon>Micrococcales</taxon>
        <taxon>Microbacteriaceae</taxon>
        <taxon>Lysinibacter</taxon>
    </lineage>
</organism>
<proteinExistence type="predicted"/>
<keyword evidence="1" id="KW-0472">Membrane</keyword>
<dbReference type="RefSeq" id="WP_167150856.1">
    <property type="nucleotide sequence ID" value="NZ_JAAMOX010000002.1"/>
</dbReference>
<comment type="caution">
    <text evidence="2">The sequence shown here is derived from an EMBL/GenBank/DDBJ whole genome shotgun (WGS) entry which is preliminary data.</text>
</comment>
<keyword evidence="1" id="KW-1133">Transmembrane helix</keyword>
<gene>
    <name evidence="2" type="ORF">FHX76_002379</name>
</gene>
<sequence>MELFMLIVLVVLTGLPIAAAILAAVFGAVSLRRWFVRRADASRGGHLSA</sequence>
<protein>
    <submittedName>
        <fullName evidence="2">Flp pilus assembly protein TadB</fullName>
    </submittedName>
</protein>
<feature type="transmembrane region" description="Helical" evidence="1">
    <location>
        <begin position="6"/>
        <end position="29"/>
    </location>
</feature>